<reference evidence="3 4" key="1">
    <citation type="submission" date="2020-03" db="EMBL/GenBank/DDBJ databases">
        <title>Roseomonas selenitidurans sp. nov. isolated from soil.</title>
        <authorList>
            <person name="Liu H."/>
        </authorList>
    </citation>
    <scope>NUCLEOTIDE SEQUENCE [LARGE SCALE GENOMIC DNA]</scope>
    <source>
        <strain evidence="3 4">JCM 15073</strain>
    </source>
</reference>
<keyword evidence="4" id="KW-1185">Reference proteome</keyword>
<dbReference type="RefSeq" id="WP_168053604.1">
    <property type="nucleotide sequence ID" value="NZ_JAATJR010000007.1"/>
</dbReference>
<dbReference type="EMBL" id="JAAVTX010000007">
    <property type="protein sequence ID" value="NKE47846.1"/>
    <property type="molecule type" value="Genomic_DNA"/>
</dbReference>
<dbReference type="InterPro" id="IPR029039">
    <property type="entry name" value="Flavoprotein-like_sf"/>
</dbReference>
<gene>
    <name evidence="3" type="ORF">HB662_23925</name>
</gene>
<dbReference type="PANTHER" id="PTHR47307">
    <property type="entry name" value="GLUTATHIONE-REGULATED POTASSIUM-EFFLUX SYSTEM ANCILLARY PROTEIN KEFG"/>
    <property type="match status" value="1"/>
</dbReference>
<feature type="domain" description="Flavodoxin-like fold" evidence="2">
    <location>
        <begin position="3"/>
        <end position="171"/>
    </location>
</feature>
<dbReference type="Gene3D" id="3.40.50.360">
    <property type="match status" value="1"/>
</dbReference>
<evidence type="ECO:0000259" key="2">
    <source>
        <dbReference type="Pfam" id="PF02525"/>
    </source>
</evidence>
<evidence type="ECO:0000256" key="1">
    <source>
        <dbReference type="ARBA" id="ARBA00023002"/>
    </source>
</evidence>
<protein>
    <submittedName>
        <fullName evidence="3">NAD(P)H-dependent oxidoreductase</fullName>
    </submittedName>
</protein>
<proteinExistence type="predicted"/>
<dbReference type="InterPro" id="IPR003680">
    <property type="entry name" value="Flavodoxin_fold"/>
</dbReference>
<dbReference type="PANTHER" id="PTHR47307:SF1">
    <property type="entry name" value="GLUTATHIONE-REGULATED POTASSIUM-EFFLUX SYSTEM ANCILLARY PROTEIN KEFG"/>
    <property type="match status" value="1"/>
</dbReference>
<dbReference type="Pfam" id="PF02525">
    <property type="entry name" value="Flavodoxin_2"/>
    <property type="match status" value="1"/>
</dbReference>
<name>A0ABX1F636_9PROT</name>
<dbReference type="SUPFAM" id="SSF52218">
    <property type="entry name" value="Flavoproteins"/>
    <property type="match status" value="1"/>
</dbReference>
<accession>A0ABX1F636</accession>
<evidence type="ECO:0000313" key="3">
    <source>
        <dbReference type="EMBL" id="NKE47846.1"/>
    </source>
</evidence>
<sequence length="184" mass="19687">MTRTLILMFHPDPARSRANAALAAAARALPEVEVIDMQARHPAGVVDAAAEVALLRGAGRLVLQFPLHWYATPAPMKAWMDAVLTRMFYIHPEEGRALDGVPLLVAVTAGNARDAYAPDGANLFPMEDMLAPLRTTAHRCGMAWSAPFVVYRANRLDSAGLDAAGTAYAARLRAFAGAVPELAL</sequence>
<dbReference type="Proteomes" id="UP000765160">
    <property type="component" value="Unassembled WGS sequence"/>
</dbReference>
<dbReference type="InterPro" id="IPR046980">
    <property type="entry name" value="KefG/KefF"/>
</dbReference>
<comment type="caution">
    <text evidence="3">The sequence shown here is derived from an EMBL/GenBank/DDBJ whole genome shotgun (WGS) entry which is preliminary data.</text>
</comment>
<evidence type="ECO:0000313" key="4">
    <source>
        <dbReference type="Proteomes" id="UP000765160"/>
    </source>
</evidence>
<organism evidence="3 4">
    <name type="scientific">Falsiroseomonas frigidaquae</name>
    <dbReference type="NCBI Taxonomy" id="487318"/>
    <lineage>
        <taxon>Bacteria</taxon>
        <taxon>Pseudomonadati</taxon>
        <taxon>Pseudomonadota</taxon>
        <taxon>Alphaproteobacteria</taxon>
        <taxon>Acetobacterales</taxon>
        <taxon>Roseomonadaceae</taxon>
        <taxon>Falsiroseomonas</taxon>
    </lineage>
</organism>
<keyword evidence="1" id="KW-0560">Oxidoreductase</keyword>